<dbReference type="Proteomes" id="UP000827092">
    <property type="component" value="Unassembled WGS sequence"/>
</dbReference>
<protein>
    <submittedName>
        <fullName evidence="1">Uncharacterized protein</fullName>
    </submittedName>
</protein>
<accession>A0AAV6TZY4</accession>
<evidence type="ECO:0000313" key="1">
    <source>
        <dbReference type="EMBL" id="KAG8177077.1"/>
    </source>
</evidence>
<gene>
    <name evidence="1" type="ORF">JTE90_015729</name>
</gene>
<name>A0AAV6TZY4_9ARAC</name>
<sequence length="88" mass="9666">MESTRVLGPPMYSKSPQSCKTLCTVWTQVLCHTRNHSRLRPMAIDSNIHPGDAVHISIVSIIVARSDEFSRPIGVLTLTAAGVRLLKV</sequence>
<dbReference type="AlphaFoldDB" id="A0AAV6TZY4"/>
<keyword evidence="2" id="KW-1185">Reference proteome</keyword>
<proteinExistence type="predicted"/>
<comment type="caution">
    <text evidence="1">The sequence shown here is derived from an EMBL/GenBank/DDBJ whole genome shotgun (WGS) entry which is preliminary data.</text>
</comment>
<evidence type="ECO:0000313" key="2">
    <source>
        <dbReference type="Proteomes" id="UP000827092"/>
    </source>
</evidence>
<dbReference type="EMBL" id="JAFNEN010000822">
    <property type="protein sequence ID" value="KAG8177077.1"/>
    <property type="molecule type" value="Genomic_DNA"/>
</dbReference>
<reference evidence="1 2" key="1">
    <citation type="journal article" date="2022" name="Nat. Ecol. Evol.">
        <title>A masculinizing supergene underlies an exaggerated male reproductive morph in a spider.</title>
        <authorList>
            <person name="Hendrickx F."/>
            <person name="De Corte Z."/>
            <person name="Sonet G."/>
            <person name="Van Belleghem S.M."/>
            <person name="Kostlbacher S."/>
            <person name="Vangestel C."/>
        </authorList>
    </citation>
    <scope>NUCLEOTIDE SEQUENCE [LARGE SCALE GENOMIC DNA]</scope>
    <source>
        <strain evidence="1">W744_W776</strain>
    </source>
</reference>
<organism evidence="1 2">
    <name type="scientific">Oedothorax gibbosus</name>
    <dbReference type="NCBI Taxonomy" id="931172"/>
    <lineage>
        <taxon>Eukaryota</taxon>
        <taxon>Metazoa</taxon>
        <taxon>Ecdysozoa</taxon>
        <taxon>Arthropoda</taxon>
        <taxon>Chelicerata</taxon>
        <taxon>Arachnida</taxon>
        <taxon>Araneae</taxon>
        <taxon>Araneomorphae</taxon>
        <taxon>Entelegynae</taxon>
        <taxon>Araneoidea</taxon>
        <taxon>Linyphiidae</taxon>
        <taxon>Erigoninae</taxon>
        <taxon>Oedothorax</taxon>
    </lineage>
</organism>